<dbReference type="GO" id="GO:0016020">
    <property type="term" value="C:membrane"/>
    <property type="evidence" value="ECO:0007669"/>
    <property type="project" value="InterPro"/>
</dbReference>
<sequence>MTSSQFIEFLSCVKERTKEIQLLSTRTDAVNALKSRYLESGLDHALQQDIIDKFKTCSLAFHTRCSEIKTAIEETKCKYFQSATLHTNMEWHIVVLYTQLKDQSKKFLDAKSSFLKAIDEKETAHSSIISRGKKQDSDEHMLENSDDNDAGASPHADRSDTGKNIQNILSSLNDLNTTFIELNEIISSASFEIEGAAAKSFYNRNATIGVNTQIETSIVRRKRRRWLKTAFLVLLAIVCSVVVIIFGQTILDFIIKLKDAIK</sequence>
<feature type="transmembrane region" description="Helical" evidence="2">
    <location>
        <begin position="230"/>
        <end position="255"/>
    </location>
</feature>
<dbReference type="GO" id="GO:0016192">
    <property type="term" value="P:vesicle-mediated transport"/>
    <property type="evidence" value="ECO:0007669"/>
    <property type="project" value="InterPro"/>
</dbReference>
<feature type="region of interest" description="Disordered" evidence="1">
    <location>
        <begin position="126"/>
        <end position="161"/>
    </location>
</feature>
<keyword evidence="2" id="KW-0472">Membrane</keyword>
<evidence type="ECO:0000313" key="3">
    <source>
        <dbReference type="EMBL" id="EHY65436.1"/>
    </source>
</evidence>
<dbReference type="InterPro" id="IPR010989">
    <property type="entry name" value="SNARE"/>
</dbReference>
<dbReference type="HOGENOM" id="CLU_1042403_0_0_1"/>
<reference evidence="3" key="1">
    <citation type="submission" date="2011-03" db="EMBL/GenBank/DDBJ databases">
        <title>The Genome Sequence of Nematocida sp1 strain ERTm2.</title>
        <authorList>
            <consortium name="The Broad Institute Genome Sequencing Platform"/>
            <consortium name="The Broad Institute Genome Sequencing Center for Infectious Disease"/>
            <person name="Cuomo C."/>
            <person name="Troemel E."/>
            <person name="Young S.K."/>
            <person name="Zeng Q."/>
            <person name="Gargeya S."/>
            <person name="Fitzgerald M."/>
            <person name="Haas B."/>
            <person name="Abouelleil A."/>
            <person name="Alvarado L."/>
            <person name="Arachchi H.M."/>
            <person name="Berlin A."/>
            <person name="Brown A."/>
            <person name="Chapman S.B."/>
            <person name="Chen Z."/>
            <person name="Dunbar C."/>
            <person name="Freedman E."/>
            <person name="Gearin G."/>
            <person name="Gellesch M."/>
            <person name="Goldberg J."/>
            <person name="Griggs A."/>
            <person name="Gujja S."/>
            <person name="Heilman E.R."/>
            <person name="Heiman D."/>
            <person name="Howarth C."/>
            <person name="Larson L."/>
            <person name="Lui A."/>
            <person name="MacDonald P.J.P."/>
            <person name="Mehta T."/>
            <person name="Montmayeur A."/>
            <person name="Murphy C."/>
            <person name="Neiman D."/>
            <person name="Pearson M."/>
            <person name="Priest M."/>
            <person name="Roberts A."/>
            <person name="Saif S."/>
            <person name="Shea T."/>
            <person name="Shenoy N."/>
            <person name="Sisk P."/>
            <person name="Stolte C."/>
            <person name="Sykes S."/>
            <person name="White J."/>
            <person name="Yandava C."/>
            <person name="Wortman J."/>
            <person name="Nusbaum C."/>
            <person name="Birren B."/>
        </authorList>
    </citation>
    <scope>NUCLEOTIDE SEQUENCE</scope>
    <source>
        <strain evidence="3">ERTm2</strain>
    </source>
</reference>
<evidence type="ECO:0000256" key="1">
    <source>
        <dbReference type="SAM" id="MobiDB-lite"/>
    </source>
</evidence>
<dbReference type="Proteomes" id="UP000005622">
    <property type="component" value="Unassembled WGS sequence"/>
</dbReference>
<gene>
    <name evidence="3" type="ORF">NERG_01882</name>
</gene>
<feature type="compositionally biased region" description="Basic and acidic residues" evidence="1">
    <location>
        <begin position="133"/>
        <end position="143"/>
    </location>
</feature>
<keyword evidence="2" id="KW-0812">Transmembrane</keyword>
<keyword evidence="2" id="KW-1133">Transmembrane helix</keyword>
<dbReference type="AlphaFoldDB" id="H8ZE61"/>
<dbReference type="SUPFAM" id="SSF47661">
    <property type="entry name" value="t-snare proteins"/>
    <property type="match status" value="1"/>
</dbReference>
<evidence type="ECO:0008006" key="4">
    <source>
        <dbReference type="Google" id="ProtNLM"/>
    </source>
</evidence>
<accession>H8ZE61</accession>
<evidence type="ECO:0000256" key="2">
    <source>
        <dbReference type="SAM" id="Phobius"/>
    </source>
</evidence>
<name>H8ZE61_NEMA1</name>
<protein>
    <recommendedName>
        <fullName evidence="4">t-SNARE coiled-coil homology domain-containing protein</fullName>
    </recommendedName>
</protein>
<organism evidence="3">
    <name type="scientific">Nematocida ausubeli (strain ATCC PRA-371 / ERTm2)</name>
    <name type="common">Nematode killer fungus</name>
    <dbReference type="NCBI Taxonomy" id="1913371"/>
    <lineage>
        <taxon>Eukaryota</taxon>
        <taxon>Fungi</taxon>
        <taxon>Fungi incertae sedis</taxon>
        <taxon>Microsporidia</taxon>
        <taxon>Nematocida</taxon>
    </lineage>
</organism>
<proteinExistence type="predicted"/>
<dbReference type="EMBL" id="JH604636">
    <property type="protein sequence ID" value="EHY65436.1"/>
    <property type="molecule type" value="Genomic_DNA"/>
</dbReference>